<proteinExistence type="predicted"/>
<protein>
    <submittedName>
        <fullName evidence="1">Uncharacterized protein</fullName>
    </submittedName>
</protein>
<comment type="caution">
    <text evidence="1">The sequence shown here is derived from an EMBL/GenBank/DDBJ whole genome shotgun (WGS) entry which is preliminary data.</text>
</comment>
<dbReference type="EMBL" id="AYSL01000335">
    <property type="protein sequence ID" value="KTF07788.1"/>
    <property type="molecule type" value="Genomic_DNA"/>
</dbReference>
<evidence type="ECO:0000313" key="1">
    <source>
        <dbReference type="EMBL" id="KTF07788.1"/>
    </source>
</evidence>
<sequence length="41" mass="4665">MAEFGQHVAIFDNIKAVVRGQLVFTIGHERTLMRFDFANQG</sequence>
<accession>A0A1B6NWR0</accession>
<organism evidence="1">
    <name type="scientific">marine sediment metagenome</name>
    <dbReference type="NCBI Taxonomy" id="412755"/>
    <lineage>
        <taxon>unclassified sequences</taxon>
        <taxon>metagenomes</taxon>
        <taxon>ecological metagenomes</taxon>
    </lineage>
</organism>
<gene>
    <name evidence="1" type="ORF">MGSAQ_000715</name>
</gene>
<reference evidence="1" key="1">
    <citation type="submission" date="2013-11" db="EMBL/GenBank/DDBJ databases">
        <title>Microbial diversity, functional groups and degradation webs in Northern and Southern Mediterranean and Red Sea marine crude oil polluted sites.</title>
        <authorList>
            <person name="Daffonchio D."/>
            <person name="Mapelli F."/>
            <person name="Ferrer M."/>
            <person name="Richter M."/>
            <person name="Cherif A."/>
            <person name="Malkawi H.I."/>
            <person name="Yakimov M.M."/>
            <person name="Abdel-Fattah Y.R."/>
            <person name="Blaghen M."/>
            <person name="Golyshin P.N."/>
            <person name="Kalogerakis N."/>
            <person name="Boon N."/>
            <person name="Magagnini M."/>
            <person name="Fava F."/>
        </authorList>
    </citation>
    <scope>NUCLEOTIDE SEQUENCE</scope>
</reference>
<name>A0A1B6NWR0_9ZZZZ</name>
<dbReference type="AlphaFoldDB" id="A0A1B6NWR0"/>